<dbReference type="OrthoDB" id="877230at2"/>
<feature type="transmembrane region" description="Helical" evidence="1">
    <location>
        <begin position="29"/>
        <end position="47"/>
    </location>
</feature>
<reference evidence="3 4" key="1">
    <citation type="submission" date="2014-07" db="EMBL/GenBank/DDBJ databases">
        <title>Epilithonimonas lactis LMG 22401 Genome.</title>
        <authorList>
            <person name="Pipes S.E."/>
            <person name="Stropko S.J."/>
        </authorList>
    </citation>
    <scope>NUCLEOTIDE SEQUENCE [LARGE SCALE GENOMIC DNA]</scope>
    <source>
        <strain evidence="3 4">LMG 24401</strain>
    </source>
</reference>
<dbReference type="GO" id="GO:0004175">
    <property type="term" value="F:endopeptidase activity"/>
    <property type="evidence" value="ECO:0007669"/>
    <property type="project" value="UniProtKB-ARBA"/>
</dbReference>
<gene>
    <name evidence="3" type="ORF">IO89_19900</name>
</gene>
<feature type="transmembrane region" description="Helical" evidence="1">
    <location>
        <begin position="169"/>
        <end position="189"/>
    </location>
</feature>
<feature type="transmembrane region" description="Helical" evidence="1">
    <location>
        <begin position="103"/>
        <end position="122"/>
    </location>
</feature>
<dbReference type="eggNOG" id="COG1266">
    <property type="taxonomic scope" value="Bacteria"/>
</dbReference>
<comment type="caution">
    <text evidence="3">The sequence shown here is derived from an EMBL/GenBank/DDBJ whole genome shotgun (WGS) entry which is preliminary data.</text>
</comment>
<keyword evidence="1" id="KW-0812">Transmembrane</keyword>
<proteinExistence type="predicted"/>
<dbReference type="Proteomes" id="UP000028623">
    <property type="component" value="Unassembled WGS sequence"/>
</dbReference>
<keyword evidence="4" id="KW-1185">Reference proteome</keyword>
<sequence>MSLFTPLIWILIIVPFIALAIIRSEKVNLKYLGLFVLYFLTDSYIQHLSKLYFDLEFIGLKFAWIGKILSLCFALIVIFSVSKKDREEIGFTTKTNSKSQVKSGILIFMGFLAFDFIFKMILFPKGGDFDLETFAFQMTMPGLTEELVFRGILFWLLDKAFEPKWNFKGVKFGWGFVIVTILFAEAHGVMLTENYEFKFDIVTILYLTIISSLSVGILRKLSGNLIFPILGHNAINTINAIIRIL</sequence>
<dbReference type="EMBL" id="JPLY01000010">
    <property type="protein sequence ID" value="KFC17883.1"/>
    <property type="molecule type" value="Genomic_DNA"/>
</dbReference>
<dbReference type="STRING" id="421072.SAMN04488097_0017"/>
<feature type="transmembrane region" description="Helical" evidence="1">
    <location>
        <begin position="201"/>
        <end position="218"/>
    </location>
</feature>
<protein>
    <submittedName>
        <fullName evidence="3">Abortive infection protein</fullName>
    </submittedName>
</protein>
<evidence type="ECO:0000256" key="1">
    <source>
        <dbReference type="SAM" id="Phobius"/>
    </source>
</evidence>
<organism evidence="3 4">
    <name type="scientific">Epilithonimonas lactis</name>
    <dbReference type="NCBI Taxonomy" id="421072"/>
    <lineage>
        <taxon>Bacteria</taxon>
        <taxon>Pseudomonadati</taxon>
        <taxon>Bacteroidota</taxon>
        <taxon>Flavobacteriia</taxon>
        <taxon>Flavobacteriales</taxon>
        <taxon>Weeksellaceae</taxon>
        <taxon>Chryseobacterium group</taxon>
        <taxon>Epilithonimonas</taxon>
    </lineage>
</organism>
<dbReference type="Pfam" id="PF02517">
    <property type="entry name" value="Rce1-like"/>
    <property type="match status" value="1"/>
</dbReference>
<keyword evidence="1" id="KW-0472">Membrane</keyword>
<feature type="transmembrane region" description="Helical" evidence="1">
    <location>
        <begin position="62"/>
        <end position="82"/>
    </location>
</feature>
<dbReference type="RefSeq" id="WP_034979851.1">
    <property type="nucleotide sequence ID" value="NZ_FOFI01000001.1"/>
</dbReference>
<keyword evidence="1" id="KW-1133">Transmembrane helix</keyword>
<evidence type="ECO:0000313" key="4">
    <source>
        <dbReference type="Proteomes" id="UP000028623"/>
    </source>
</evidence>
<feature type="transmembrane region" description="Helical" evidence="1">
    <location>
        <begin position="134"/>
        <end position="157"/>
    </location>
</feature>
<dbReference type="GO" id="GO:0080120">
    <property type="term" value="P:CAAX-box protein maturation"/>
    <property type="evidence" value="ECO:0007669"/>
    <property type="project" value="UniProtKB-ARBA"/>
</dbReference>
<feature type="domain" description="CAAX prenyl protease 2/Lysostaphin resistance protein A-like" evidence="2">
    <location>
        <begin position="134"/>
        <end position="238"/>
    </location>
</feature>
<name>A0A085B5Y8_9FLAO</name>
<dbReference type="AlphaFoldDB" id="A0A085B5Y8"/>
<evidence type="ECO:0000313" key="3">
    <source>
        <dbReference type="EMBL" id="KFC17883.1"/>
    </source>
</evidence>
<accession>A0A085B5Y8</accession>
<evidence type="ECO:0000259" key="2">
    <source>
        <dbReference type="Pfam" id="PF02517"/>
    </source>
</evidence>
<dbReference type="InterPro" id="IPR003675">
    <property type="entry name" value="Rce1/LyrA-like_dom"/>
</dbReference>
<feature type="transmembrane region" description="Helical" evidence="1">
    <location>
        <begin position="6"/>
        <end position="22"/>
    </location>
</feature>